<comment type="caution">
    <text evidence="1">The sequence shown here is derived from an EMBL/GenBank/DDBJ whole genome shotgun (WGS) entry which is preliminary data.</text>
</comment>
<reference evidence="1" key="1">
    <citation type="submission" date="2019-10" db="EMBL/GenBank/DDBJ databases">
        <authorList>
            <person name="Zhang R."/>
            <person name="Pan Y."/>
            <person name="Wang J."/>
            <person name="Ma R."/>
            <person name="Yu S."/>
        </authorList>
    </citation>
    <scope>NUCLEOTIDE SEQUENCE</scope>
    <source>
        <strain evidence="1">LA-IB0</strain>
        <tissue evidence="1">Leaf</tissue>
    </source>
</reference>
<dbReference type="AlphaFoldDB" id="A0AAV6Y2I9"/>
<organism evidence="1 2">
    <name type="scientific">Buddleja alternifolia</name>
    <dbReference type="NCBI Taxonomy" id="168488"/>
    <lineage>
        <taxon>Eukaryota</taxon>
        <taxon>Viridiplantae</taxon>
        <taxon>Streptophyta</taxon>
        <taxon>Embryophyta</taxon>
        <taxon>Tracheophyta</taxon>
        <taxon>Spermatophyta</taxon>
        <taxon>Magnoliopsida</taxon>
        <taxon>eudicotyledons</taxon>
        <taxon>Gunneridae</taxon>
        <taxon>Pentapetalae</taxon>
        <taxon>asterids</taxon>
        <taxon>lamiids</taxon>
        <taxon>Lamiales</taxon>
        <taxon>Scrophulariaceae</taxon>
        <taxon>Buddlejeae</taxon>
        <taxon>Buddleja</taxon>
    </lineage>
</organism>
<gene>
    <name evidence="1" type="ORF">BUALT_Bualt03G0157200</name>
</gene>
<evidence type="ECO:0000313" key="1">
    <source>
        <dbReference type="EMBL" id="KAG8386522.1"/>
    </source>
</evidence>
<accession>A0AAV6Y2I9</accession>
<sequence>MTTHTGLGWDPERNTVTSPNDVLALLVSSLKDGDRIIEAGLQCYNMCTEMFRTIVATGSMARSSTQFALGDEEEDIGTRGSSSRSSVCARSFTEDVSMGCNSGRDKYRLCAYFG</sequence>
<proteinExistence type="predicted"/>
<keyword evidence="2" id="KW-1185">Reference proteome</keyword>
<dbReference type="EMBL" id="WHWC01000003">
    <property type="protein sequence ID" value="KAG8386522.1"/>
    <property type="molecule type" value="Genomic_DNA"/>
</dbReference>
<name>A0AAV6Y2I9_9LAMI</name>
<dbReference type="Proteomes" id="UP000826271">
    <property type="component" value="Unassembled WGS sequence"/>
</dbReference>
<protein>
    <submittedName>
        <fullName evidence="1">Uncharacterized protein</fullName>
    </submittedName>
</protein>
<evidence type="ECO:0000313" key="2">
    <source>
        <dbReference type="Proteomes" id="UP000826271"/>
    </source>
</evidence>